<dbReference type="InterPro" id="IPR043148">
    <property type="entry name" value="TagF_C"/>
</dbReference>
<accession>A0A1H3CQF6</accession>
<dbReference type="InterPro" id="IPR029044">
    <property type="entry name" value="Nucleotide-diphossugar_trans"/>
</dbReference>
<dbReference type="SUPFAM" id="SSF53756">
    <property type="entry name" value="UDP-Glycosyltransferase/glycogen phosphorylase"/>
    <property type="match status" value="1"/>
</dbReference>
<keyword evidence="2" id="KW-0808">Transferase</keyword>
<evidence type="ECO:0000313" key="3">
    <source>
        <dbReference type="Proteomes" id="UP000198539"/>
    </source>
</evidence>
<feature type="domain" description="Glycosyltransferase 2-like" evidence="1">
    <location>
        <begin position="30"/>
        <end position="165"/>
    </location>
</feature>
<name>A0A1H3CQF6_9RHOB</name>
<organism evidence="2 3">
    <name type="scientific">Roseicitreum antarcticum</name>
    <dbReference type="NCBI Taxonomy" id="564137"/>
    <lineage>
        <taxon>Bacteria</taxon>
        <taxon>Pseudomonadati</taxon>
        <taxon>Pseudomonadota</taxon>
        <taxon>Alphaproteobacteria</taxon>
        <taxon>Rhodobacterales</taxon>
        <taxon>Paracoccaceae</taxon>
        <taxon>Roseicitreum</taxon>
    </lineage>
</organism>
<keyword evidence="3" id="KW-1185">Reference proteome</keyword>
<gene>
    <name evidence="2" type="ORF">SAMN04488238_11019</name>
</gene>
<dbReference type="PANTHER" id="PTHR22916:SF3">
    <property type="entry name" value="UDP-GLCNAC:BETAGAL BETA-1,3-N-ACETYLGLUCOSAMINYLTRANSFERASE-LIKE PROTEIN 1"/>
    <property type="match status" value="1"/>
</dbReference>
<dbReference type="Gene3D" id="3.90.550.10">
    <property type="entry name" value="Spore Coat Polysaccharide Biosynthesis Protein SpsA, Chain A"/>
    <property type="match status" value="1"/>
</dbReference>
<dbReference type="Gene3D" id="3.40.50.12580">
    <property type="match status" value="1"/>
</dbReference>
<reference evidence="2 3" key="1">
    <citation type="submission" date="2016-10" db="EMBL/GenBank/DDBJ databases">
        <authorList>
            <person name="de Groot N.N."/>
        </authorList>
    </citation>
    <scope>NUCLEOTIDE SEQUENCE [LARGE SCALE GENOMIC DNA]</scope>
    <source>
        <strain evidence="2 3">CGMCC 1.8894</strain>
    </source>
</reference>
<dbReference type="SUPFAM" id="SSF53448">
    <property type="entry name" value="Nucleotide-diphospho-sugar transferases"/>
    <property type="match status" value="1"/>
</dbReference>
<dbReference type="EMBL" id="FNOM01000010">
    <property type="protein sequence ID" value="SDX56345.1"/>
    <property type="molecule type" value="Genomic_DNA"/>
</dbReference>
<proteinExistence type="predicted"/>
<dbReference type="RefSeq" id="WP_176847240.1">
    <property type="nucleotide sequence ID" value="NZ_FNOM01000010.1"/>
</dbReference>
<dbReference type="AlphaFoldDB" id="A0A1H3CQF6"/>
<dbReference type="CDD" id="cd00761">
    <property type="entry name" value="Glyco_tranf_GTA_type"/>
    <property type="match status" value="1"/>
</dbReference>
<evidence type="ECO:0000313" key="2">
    <source>
        <dbReference type="EMBL" id="SDX56345.1"/>
    </source>
</evidence>
<dbReference type="GO" id="GO:0016758">
    <property type="term" value="F:hexosyltransferase activity"/>
    <property type="evidence" value="ECO:0007669"/>
    <property type="project" value="UniProtKB-ARBA"/>
</dbReference>
<protein>
    <submittedName>
        <fullName evidence="2">Glycosyl transferase family 2</fullName>
    </submittedName>
</protein>
<evidence type="ECO:0000259" key="1">
    <source>
        <dbReference type="Pfam" id="PF00535"/>
    </source>
</evidence>
<dbReference type="PANTHER" id="PTHR22916">
    <property type="entry name" value="GLYCOSYLTRANSFERASE"/>
    <property type="match status" value="1"/>
</dbReference>
<dbReference type="InterPro" id="IPR001173">
    <property type="entry name" value="Glyco_trans_2-like"/>
</dbReference>
<dbReference type="Proteomes" id="UP000198539">
    <property type="component" value="Unassembled WGS sequence"/>
</dbReference>
<dbReference type="Pfam" id="PF00535">
    <property type="entry name" value="Glycos_transf_2"/>
    <property type="match status" value="1"/>
</dbReference>
<sequence>MMDIEETLASISEDFSLTVWPRSLDAILISVIIPCHNSAEFIVPCLESLAAQTLPQTAFEVICVDDCSSDETVSVIDTYKGKIANLKLMRHLENKKQGAARNTGIDAARGQFVTFVDSDDFLRVDMLEMMLHIIGDTEVAVCQHIHTRYDKPYKRTSSNRHVKTTLSLAALEGTIGWWPFGMLISRQLLNSKAIRFREGVYFEDIDFNIRVCMNATSHTITKEALYHYTERDSSTVNSIDEKKLLDSVDAIVTAWEMSASLATSGDQDAFLRKSASWLMLQAQRLRNSSDNSEKKAGLARTLVNRLKAHGLMDRFEAELGDNIMKCASEPPPATAAATTQKAPADFRYTPWPMDLRSDFLNKVIFFCEVNYHIRSSAPVARHLRSLGIDSVIVDASRSTSFTSNRPLPDVEMPQYADLDLRSFDVAKVLPFSTDAAAFVFMNDLTYTKRLIFENFGFGVPTFGFYEGINDDWNLDRISSRKPYRSVDHLLLPGIYQKAFYQDRKCTVVGLPNVRSRLAQEFVPARLRRAVINVNFTYGVLEDRRNDFVESAVQACQEIGLDYVITQHPADKADLSRFNVSAKSVYDLLDEGSVLISRFSTTILEALAMGRPVVYHNPIDEKVPKFHQPLGAYRTSGTIAELKSALEHELGFQERGGNVRSRAALFLHFHCNTGLPDDPAERAARAIAAVLAVPQHRLAFKAGDGMTRTVPPLAVAAELLGKGTSPLPAVHDTAHSDVSDLPNLATRLLLNPAGLPRVEPGGDLHAAAETLIGRGDPAAAHFIKVRDWARAKGTQRVAS</sequence>
<dbReference type="STRING" id="564137.SAMN04488238_11019"/>